<evidence type="ECO:0000256" key="1">
    <source>
        <dbReference type="SAM" id="MobiDB-lite"/>
    </source>
</evidence>
<evidence type="ECO:0000313" key="3">
    <source>
        <dbReference type="Proteomes" id="UP000483820"/>
    </source>
</evidence>
<dbReference type="AlphaFoldDB" id="A0A6A5GF21"/>
<dbReference type="KEGG" id="crq:GCK72_019648"/>
<organism evidence="2 3">
    <name type="scientific">Caenorhabditis remanei</name>
    <name type="common">Caenorhabditis vulgaris</name>
    <dbReference type="NCBI Taxonomy" id="31234"/>
    <lineage>
        <taxon>Eukaryota</taxon>
        <taxon>Metazoa</taxon>
        <taxon>Ecdysozoa</taxon>
        <taxon>Nematoda</taxon>
        <taxon>Chromadorea</taxon>
        <taxon>Rhabditida</taxon>
        <taxon>Rhabditina</taxon>
        <taxon>Rhabditomorpha</taxon>
        <taxon>Rhabditoidea</taxon>
        <taxon>Rhabditidae</taxon>
        <taxon>Peloderinae</taxon>
        <taxon>Caenorhabditis</taxon>
    </lineage>
</organism>
<proteinExistence type="predicted"/>
<dbReference type="EMBL" id="WUAV01000005">
    <property type="protein sequence ID" value="KAF1753092.1"/>
    <property type="molecule type" value="Genomic_DNA"/>
</dbReference>
<name>A0A6A5GF21_CAERE</name>
<gene>
    <name evidence="2" type="ORF">GCK72_019648</name>
</gene>
<reference evidence="2 3" key="1">
    <citation type="submission" date="2019-12" db="EMBL/GenBank/DDBJ databases">
        <title>Chromosome-level assembly of the Caenorhabditis remanei genome.</title>
        <authorList>
            <person name="Teterina A.A."/>
            <person name="Willis J.H."/>
            <person name="Phillips P.C."/>
        </authorList>
    </citation>
    <scope>NUCLEOTIDE SEQUENCE [LARGE SCALE GENOMIC DNA]</scope>
    <source>
        <strain evidence="2 3">PX506</strain>
        <tissue evidence="2">Whole organism</tissue>
    </source>
</reference>
<dbReference type="RefSeq" id="XP_053582053.1">
    <property type="nucleotide sequence ID" value="XM_053733140.1"/>
</dbReference>
<accession>A0A6A5GF21</accession>
<feature type="compositionally biased region" description="Polar residues" evidence="1">
    <location>
        <begin position="23"/>
        <end position="36"/>
    </location>
</feature>
<comment type="caution">
    <text evidence="2">The sequence shown here is derived from an EMBL/GenBank/DDBJ whole genome shotgun (WGS) entry which is preliminary data.</text>
</comment>
<sequence length="212" mass="23723">MGKFPNGSRGPQQNRQPNREQSSRSTQPNSNSNNSDVAFEESLKLFNETVDKEVTKLMQNGWKAISTELSKMIRNIESAKALDKCFGSQTVNSSTRQEGTSSQHATSESSTQIEVDELIGSLRTVAHKFNDYLTEMSLRSDISATIRKSYLTKIADDLKAIDLPDLSSSHMDTVNARKIVVKTEPNSSDDTSRDQPDQQSKRARYSRNSKKQ</sequence>
<feature type="region of interest" description="Disordered" evidence="1">
    <location>
        <begin position="172"/>
        <end position="212"/>
    </location>
</feature>
<feature type="compositionally biased region" description="Basic and acidic residues" evidence="1">
    <location>
        <begin position="190"/>
        <end position="200"/>
    </location>
</feature>
<dbReference type="GeneID" id="78776828"/>
<protein>
    <submittedName>
        <fullName evidence="2">Uncharacterized protein</fullName>
    </submittedName>
</protein>
<evidence type="ECO:0000313" key="2">
    <source>
        <dbReference type="EMBL" id="KAF1753092.1"/>
    </source>
</evidence>
<feature type="region of interest" description="Disordered" evidence="1">
    <location>
        <begin position="1"/>
        <end position="39"/>
    </location>
</feature>
<feature type="region of interest" description="Disordered" evidence="1">
    <location>
        <begin position="91"/>
        <end position="112"/>
    </location>
</feature>
<dbReference type="CTD" id="78776828"/>
<dbReference type="Proteomes" id="UP000483820">
    <property type="component" value="Chromosome V"/>
</dbReference>
<feature type="compositionally biased region" description="Basic residues" evidence="1">
    <location>
        <begin position="201"/>
        <end position="212"/>
    </location>
</feature>